<dbReference type="GO" id="GO:0008236">
    <property type="term" value="F:serine-type peptidase activity"/>
    <property type="evidence" value="ECO:0007669"/>
    <property type="project" value="InterPro"/>
</dbReference>
<evidence type="ECO:0000259" key="2">
    <source>
        <dbReference type="Pfam" id="PF00326"/>
    </source>
</evidence>
<reference evidence="3 4" key="1">
    <citation type="journal article" date="2019" name="Sci. Rep.">
        <title>Comparative genomics of chytrid fungi reveal insights into the obligate biotrophic and pathogenic lifestyle of Synchytrium endobioticum.</title>
        <authorList>
            <person name="van de Vossenberg B.T.L.H."/>
            <person name="Warris S."/>
            <person name="Nguyen H.D.T."/>
            <person name="van Gent-Pelzer M.P.E."/>
            <person name="Joly D.L."/>
            <person name="van de Geest H.C."/>
            <person name="Bonants P.J.M."/>
            <person name="Smith D.S."/>
            <person name="Levesque C.A."/>
            <person name="van der Lee T.A.J."/>
        </authorList>
    </citation>
    <scope>NUCLEOTIDE SEQUENCE [LARGE SCALE GENOMIC DNA]</scope>
    <source>
        <strain evidence="3 4">CBS 675.73</strain>
    </source>
</reference>
<dbReference type="GO" id="GO:0006508">
    <property type="term" value="P:proteolysis"/>
    <property type="evidence" value="ECO:0007669"/>
    <property type="project" value="InterPro"/>
</dbReference>
<comment type="caution">
    <text evidence="3">The sequence shown here is derived from an EMBL/GenBank/DDBJ whole genome shotgun (WGS) entry which is preliminary data.</text>
</comment>
<organism evidence="3 4">
    <name type="scientific">Chytriomyces confervae</name>
    <dbReference type="NCBI Taxonomy" id="246404"/>
    <lineage>
        <taxon>Eukaryota</taxon>
        <taxon>Fungi</taxon>
        <taxon>Fungi incertae sedis</taxon>
        <taxon>Chytridiomycota</taxon>
        <taxon>Chytridiomycota incertae sedis</taxon>
        <taxon>Chytridiomycetes</taxon>
        <taxon>Chytridiales</taxon>
        <taxon>Chytriomycetaceae</taxon>
        <taxon>Chytriomyces</taxon>
    </lineage>
</organism>
<dbReference type="Gene3D" id="3.40.50.1820">
    <property type="entry name" value="alpha/beta hydrolase"/>
    <property type="match status" value="1"/>
</dbReference>
<dbReference type="PANTHER" id="PTHR42972">
    <property type="entry name" value="TOL-PAL SYSTEM PROTEIN TOLB"/>
    <property type="match status" value="1"/>
</dbReference>
<dbReference type="InterPro" id="IPR001375">
    <property type="entry name" value="Peptidase_S9_cat"/>
</dbReference>
<sequence length="937" mass="103714">MWFLSSALCVLALGRRAHSTQQILSDANNGVTLPQTWEVLGPFAMGARELGVDPLSAYGGFEAIPFSESDTYPSELADGGLVKWRTVETNSDQSVGPVDFDNVRWSFNQDPFGWTSLHHATYFRGNFTVPRSGVFLVNFDHVVSYKIDDKAYVGNVYGFSHASGTAIYLERGVHKIYVCAVMDVRIFGGQVPPKTVFTGKFQPVDLDTSARNILIMNDDTVTPELVDGKLATPYFSLTVMNAYVPNPFSSVHLSKTKSSGSNSGRIGEVLENANDIADLAVGLHEGSDIGWVQILDLSAAIPVIFSLKLAPGQLYPLPIDVDFDLEEKNGAVLTSIHFQVQFYDLYTKERFTVKSAEFTLEKRVWGEPYKLTFLDYDNSVHYAMALPPKKPCSVVGEANCPIVLALHGAGVEASSPFWTEAYKQQDYAWILFPTGRTPWGFDWHGPSNMNVDAAIHTLTHLHGVPQELRGNFGINPDKLIYTGHSNGGQGAWWMSSHYPDRALAAIPASGYLKIQFYTPYYMRLGDAYTDPVFRAIMESSIAENDIDMYAANMAGVPILARTGGNDDNVPPMNTRRIVRLVNEWNRNPNSIHLSEVSAQGHWFTGIMNDDILQSFLDEHLDPLNNPGWQHPPLPEAFTISTLNPGSTGSKGGIRILQLEVPFRLATIRVHRVEQHWVLNTTNVRRFGFLKDDRAHISSWEIDGMAFAEPPKIGPSYLKIDGETEWKPVPDLLWISEERYWSTYGPAMQILNHPFIIVVPSQPTVISAATYYRNAQLIATSWYIYGRGGTQIIRDVDVRDGIAAKYHLIVLGGPKDNAFTRRRETEGGAKMVKFLESGGYQIDTKKYEAEGTGMLFLAPSPTRTLMGMYITGIDELGFKRAVWTIPFRTGLMVPDYVVVGDEYGDPATGWTAGDGNPFGGAGTKGSGGVFAAGYWGNL</sequence>
<dbReference type="SUPFAM" id="SSF53474">
    <property type="entry name" value="alpha/beta-Hydrolases"/>
    <property type="match status" value="1"/>
</dbReference>
<dbReference type="STRING" id="246404.A0A507FIS6"/>
<evidence type="ECO:0000256" key="1">
    <source>
        <dbReference type="SAM" id="SignalP"/>
    </source>
</evidence>
<keyword evidence="1" id="KW-0732">Signal</keyword>
<dbReference type="EMBL" id="QEAP01000075">
    <property type="protein sequence ID" value="TPX75610.1"/>
    <property type="molecule type" value="Genomic_DNA"/>
</dbReference>
<dbReference type="OrthoDB" id="449091at2759"/>
<dbReference type="Pfam" id="PF00326">
    <property type="entry name" value="Peptidase_S9"/>
    <property type="match status" value="1"/>
</dbReference>
<feature type="signal peptide" evidence="1">
    <location>
        <begin position="1"/>
        <end position="19"/>
    </location>
</feature>
<feature type="domain" description="Peptidase S9 prolyl oligopeptidase catalytic" evidence="2">
    <location>
        <begin position="466"/>
        <end position="604"/>
    </location>
</feature>
<proteinExistence type="predicted"/>
<accession>A0A507FIS6</accession>
<protein>
    <recommendedName>
        <fullName evidence="2">Peptidase S9 prolyl oligopeptidase catalytic domain-containing protein</fullName>
    </recommendedName>
</protein>
<dbReference type="AlphaFoldDB" id="A0A507FIS6"/>
<dbReference type="Proteomes" id="UP000320333">
    <property type="component" value="Unassembled WGS sequence"/>
</dbReference>
<gene>
    <name evidence="3" type="ORF">CcCBS67573_g03135</name>
</gene>
<dbReference type="PANTHER" id="PTHR42972:SF9">
    <property type="entry name" value="PEPTIDASE S9 PROLYL OLIGOPEPTIDASE CATALYTIC DOMAIN-CONTAINING PROTEIN"/>
    <property type="match status" value="1"/>
</dbReference>
<dbReference type="InterPro" id="IPR029058">
    <property type="entry name" value="AB_hydrolase_fold"/>
</dbReference>
<evidence type="ECO:0000313" key="3">
    <source>
        <dbReference type="EMBL" id="TPX75610.1"/>
    </source>
</evidence>
<feature type="chain" id="PRO_5021216667" description="Peptidase S9 prolyl oligopeptidase catalytic domain-containing protein" evidence="1">
    <location>
        <begin position="20"/>
        <end position="937"/>
    </location>
</feature>
<evidence type="ECO:0000313" key="4">
    <source>
        <dbReference type="Proteomes" id="UP000320333"/>
    </source>
</evidence>
<keyword evidence="4" id="KW-1185">Reference proteome</keyword>
<name>A0A507FIS6_9FUNG</name>